<dbReference type="AlphaFoldDB" id="A0A5C7J5C1"/>
<evidence type="ECO:0000313" key="1">
    <source>
        <dbReference type="EMBL" id="TXG76700.1"/>
    </source>
</evidence>
<name>A0A5C7J5C1_9BACT</name>
<dbReference type="Pfam" id="PF06356">
    <property type="entry name" value="DUF1064"/>
    <property type="match status" value="1"/>
</dbReference>
<dbReference type="Proteomes" id="UP000321026">
    <property type="component" value="Unassembled WGS sequence"/>
</dbReference>
<protein>
    <submittedName>
        <fullName evidence="1">DUF1064 domain-containing protein</fullName>
    </submittedName>
</protein>
<gene>
    <name evidence="1" type="ORF">E6Q11_04160</name>
</gene>
<proteinExistence type="predicted"/>
<reference evidence="1 2" key="1">
    <citation type="submission" date="2018-09" db="EMBL/GenBank/DDBJ databases">
        <title>Metagenome Assembled Genomes from an Advanced Water Purification Facility.</title>
        <authorList>
            <person name="Stamps B.W."/>
            <person name="Spear J.R."/>
        </authorList>
    </citation>
    <scope>NUCLEOTIDE SEQUENCE [LARGE SCALE GENOMIC DNA]</scope>
    <source>
        <strain evidence="1">Bin_63_2</strain>
    </source>
</reference>
<comment type="caution">
    <text evidence="1">The sequence shown here is derived from an EMBL/GenBank/DDBJ whole genome shotgun (WGS) entry which is preliminary data.</text>
</comment>
<sequence>MPRTKLKKQGRIPHKVTFVSGIKFDSSIEARRYRELMLIYKSNPRRVQNLTTHPKFILLPKFTHKATGVNYRQTCYTPDFMYTNEHGDTVIEEVKSSHSKKERDYQIRKKLLLFQNMGIIFKEIIY</sequence>
<accession>A0A5C7J5C1</accession>
<dbReference type="InterPro" id="IPR009414">
    <property type="entry name" value="DUF1064"/>
</dbReference>
<evidence type="ECO:0000313" key="2">
    <source>
        <dbReference type="Proteomes" id="UP000321026"/>
    </source>
</evidence>
<dbReference type="EMBL" id="SSDS01000067">
    <property type="protein sequence ID" value="TXG76700.1"/>
    <property type="molecule type" value="Genomic_DNA"/>
</dbReference>
<organism evidence="1 2">
    <name type="scientific">Candidatus Dojkabacteria bacterium</name>
    <dbReference type="NCBI Taxonomy" id="2099670"/>
    <lineage>
        <taxon>Bacteria</taxon>
        <taxon>Candidatus Dojkabacteria</taxon>
    </lineage>
</organism>